<dbReference type="GO" id="GO:0001667">
    <property type="term" value="P:ameboidal-type cell migration"/>
    <property type="evidence" value="ECO:0007669"/>
    <property type="project" value="UniProtKB-ARBA"/>
</dbReference>
<keyword evidence="3" id="KW-0342">GTP-binding</keyword>
<dbReference type="AlphaFoldDB" id="A0AAJ6VXB4"/>
<comment type="similarity">
    <text evidence="1">Belongs to the small GTPase superfamily. Rho family.</text>
</comment>
<evidence type="ECO:0000256" key="3">
    <source>
        <dbReference type="ARBA" id="ARBA00023134"/>
    </source>
</evidence>
<dbReference type="InterPro" id="IPR003578">
    <property type="entry name" value="Small_GTPase_Rho"/>
</dbReference>
<dbReference type="GO" id="GO:0003924">
    <property type="term" value="F:GTPase activity"/>
    <property type="evidence" value="ECO:0007669"/>
    <property type="project" value="InterPro"/>
</dbReference>
<evidence type="ECO:0000313" key="5">
    <source>
        <dbReference type="RefSeq" id="XP_003742133.2"/>
    </source>
</evidence>
<dbReference type="RefSeq" id="XP_003742133.2">
    <property type="nucleotide sequence ID" value="XM_003742085.3"/>
</dbReference>
<dbReference type="InterPro" id="IPR027417">
    <property type="entry name" value="P-loop_NTPase"/>
</dbReference>
<keyword evidence="5" id="KW-0131">Cell cycle</keyword>
<dbReference type="GO" id="GO:0005525">
    <property type="term" value="F:GTP binding"/>
    <property type="evidence" value="ECO:0007669"/>
    <property type="project" value="UniProtKB-KW"/>
</dbReference>
<dbReference type="SMART" id="SM00175">
    <property type="entry name" value="RAB"/>
    <property type="match status" value="1"/>
</dbReference>
<dbReference type="GeneID" id="100908358"/>
<dbReference type="SUPFAM" id="SSF52540">
    <property type="entry name" value="P-loop containing nucleoside triphosphate hydrolases"/>
    <property type="match status" value="1"/>
</dbReference>
<evidence type="ECO:0000256" key="1">
    <source>
        <dbReference type="ARBA" id="ARBA00010142"/>
    </source>
</evidence>
<dbReference type="Proteomes" id="UP000694867">
    <property type="component" value="Unplaced"/>
</dbReference>
<dbReference type="KEGG" id="goe:100908358"/>
<evidence type="ECO:0000256" key="2">
    <source>
        <dbReference type="ARBA" id="ARBA00022741"/>
    </source>
</evidence>
<accession>A0AAJ6VXB4</accession>
<dbReference type="PROSITE" id="PS51421">
    <property type="entry name" value="RAS"/>
    <property type="match status" value="1"/>
</dbReference>
<sequence>MQPGRNNMRPLKIVVVGDGTVGKTCLLITYTSGSFPDGPYIPTVFDNYAGTHELRGETINVNLWDTAGQEDYERLRPLSYPGTDAFILCFSVSSKTSHDNVIHKWFPEVRHHCRGVPFILVGTKNDLRTSLKHRSTESLNLERSEMEFVDRRTAKRTAKKLGARCYVECSSKELQGVHEVFEQAILSAIEPPPVKKRCTIL</sequence>
<dbReference type="GO" id="GO:0051301">
    <property type="term" value="P:cell division"/>
    <property type="evidence" value="ECO:0007669"/>
    <property type="project" value="UniProtKB-KW"/>
</dbReference>
<protein>
    <submittedName>
        <fullName evidence="5">Cell division control protein 42 homolog</fullName>
    </submittedName>
</protein>
<gene>
    <name evidence="5" type="primary">LOC100908358</name>
</gene>
<dbReference type="PANTHER" id="PTHR24072">
    <property type="entry name" value="RHO FAMILY GTPASE"/>
    <property type="match status" value="1"/>
</dbReference>
<dbReference type="Gene3D" id="3.40.50.300">
    <property type="entry name" value="P-loop containing nucleotide triphosphate hydrolases"/>
    <property type="match status" value="1"/>
</dbReference>
<dbReference type="InterPro" id="IPR001806">
    <property type="entry name" value="Small_GTPase"/>
</dbReference>
<proteinExistence type="inferred from homology"/>
<dbReference type="GO" id="GO:0022412">
    <property type="term" value="P:cellular process involved in reproduction in multicellular organism"/>
    <property type="evidence" value="ECO:0007669"/>
    <property type="project" value="UniProtKB-ARBA"/>
</dbReference>
<dbReference type="PROSITE" id="PS51420">
    <property type="entry name" value="RHO"/>
    <property type="match status" value="1"/>
</dbReference>
<dbReference type="Pfam" id="PF00071">
    <property type="entry name" value="Ras"/>
    <property type="match status" value="1"/>
</dbReference>
<dbReference type="PRINTS" id="PR00449">
    <property type="entry name" value="RASTRNSFRMNG"/>
</dbReference>
<dbReference type="GO" id="GO:0003006">
    <property type="term" value="P:developmental process involved in reproduction"/>
    <property type="evidence" value="ECO:0007669"/>
    <property type="project" value="UniProtKB-ARBA"/>
</dbReference>
<name>A0AAJ6VXB4_9ACAR</name>
<dbReference type="FunFam" id="3.40.50.300:FF:001179">
    <property type="entry name" value="Rho family GTPase"/>
    <property type="match status" value="1"/>
</dbReference>
<keyword evidence="4" id="KW-1185">Reference proteome</keyword>
<keyword evidence="5" id="KW-0132">Cell division</keyword>
<evidence type="ECO:0000313" key="4">
    <source>
        <dbReference type="Proteomes" id="UP000694867"/>
    </source>
</evidence>
<dbReference type="CDD" id="cd00157">
    <property type="entry name" value="Rho"/>
    <property type="match status" value="1"/>
</dbReference>
<dbReference type="GO" id="GO:0007264">
    <property type="term" value="P:small GTPase-mediated signal transduction"/>
    <property type="evidence" value="ECO:0007669"/>
    <property type="project" value="InterPro"/>
</dbReference>
<keyword evidence="2" id="KW-0547">Nucleotide-binding</keyword>
<dbReference type="SMART" id="SM00173">
    <property type="entry name" value="RAS"/>
    <property type="match status" value="1"/>
</dbReference>
<dbReference type="InterPro" id="IPR005225">
    <property type="entry name" value="Small_GTP-bd"/>
</dbReference>
<dbReference type="GO" id="GO:0035006">
    <property type="term" value="P:melanization defense response"/>
    <property type="evidence" value="ECO:0007669"/>
    <property type="project" value="UniProtKB-ARBA"/>
</dbReference>
<organism evidence="4 5">
    <name type="scientific">Galendromus occidentalis</name>
    <name type="common">western predatory mite</name>
    <dbReference type="NCBI Taxonomy" id="34638"/>
    <lineage>
        <taxon>Eukaryota</taxon>
        <taxon>Metazoa</taxon>
        <taxon>Ecdysozoa</taxon>
        <taxon>Arthropoda</taxon>
        <taxon>Chelicerata</taxon>
        <taxon>Arachnida</taxon>
        <taxon>Acari</taxon>
        <taxon>Parasitiformes</taxon>
        <taxon>Mesostigmata</taxon>
        <taxon>Gamasina</taxon>
        <taxon>Phytoseioidea</taxon>
        <taxon>Phytoseiidae</taxon>
        <taxon>Typhlodrominae</taxon>
        <taxon>Galendromus</taxon>
    </lineage>
</organism>
<dbReference type="SMART" id="SM00174">
    <property type="entry name" value="RHO"/>
    <property type="match status" value="1"/>
</dbReference>
<dbReference type="NCBIfam" id="TIGR00231">
    <property type="entry name" value="small_GTP"/>
    <property type="match status" value="1"/>
</dbReference>
<reference evidence="5" key="1">
    <citation type="submission" date="2025-08" db="UniProtKB">
        <authorList>
            <consortium name="RefSeq"/>
        </authorList>
    </citation>
    <scope>IDENTIFICATION</scope>
</reference>
<dbReference type="PROSITE" id="PS51419">
    <property type="entry name" value="RAB"/>
    <property type="match status" value="1"/>
</dbReference>
<dbReference type="GO" id="GO:0035099">
    <property type="term" value="P:hemocyte migration"/>
    <property type="evidence" value="ECO:0007669"/>
    <property type="project" value="UniProtKB-ARBA"/>
</dbReference>